<keyword evidence="4 8" id="KW-0566">Pantothenate biosynthesis</keyword>
<evidence type="ECO:0000256" key="7">
    <source>
        <dbReference type="ARBA" id="ARBA00048258"/>
    </source>
</evidence>
<reference evidence="9 10" key="1">
    <citation type="submission" date="2018-10" db="EMBL/GenBank/DDBJ databases">
        <title>Genomic Encyclopedia of Archaeal and Bacterial Type Strains, Phase II (KMG-II): from individual species to whole genera.</title>
        <authorList>
            <person name="Goeker M."/>
        </authorList>
    </citation>
    <scope>NUCLEOTIDE SEQUENCE [LARGE SCALE GENOMIC DNA]</scope>
    <source>
        <strain evidence="9 10">NSB1</strain>
    </source>
</reference>
<dbReference type="InterPro" id="IPR003721">
    <property type="entry name" value="Pantoate_ligase"/>
</dbReference>
<dbReference type="NCBIfam" id="TIGR00018">
    <property type="entry name" value="panC"/>
    <property type="match status" value="1"/>
</dbReference>
<proteinExistence type="inferred from homology"/>
<comment type="function">
    <text evidence="8">Catalyzes the condensation of pantoate with beta-alanine in an ATP-dependent reaction via a pantoyl-adenylate intermediate.</text>
</comment>
<evidence type="ECO:0000256" key="3">
    <source>
        <dbReference type="ARBA" id="ARBA00022598"/>
    </source>
</evidence>
<feature type="binding site" evidence="8">
    <location>
        <begin position="30"/>
        <end position="37"/>
    </location>
    <ligand>
        <name>ATP</name>
        <dbReference type="ChEBI" id="CHEBI:30616"/>
    </ligand>
</feature>
<dbReference type="CDD" id="cd00560">
    <property type="entry name" value="PanC"/>
    <property type="match status" value="1"/>
</dbReference>
<dbReference type="AlphaFoldDB" id="A0A495VLB1"/>
<gene>
    <name evidence="8" type="primary">panC</name>
    <name evidence="9" type="ORF">BC742_2226</name>
</gene>
<dbReference type="PANTHER" id="PTHR21299">
    <property type="entry name" value="CYTIDYLATE KINASE/PANTOATE-BETA-ALANINE LIGASE"/>
    <property type="match status" value="1"/>
</dbReference>
<evidence type="ECO:0000256" key="8">
    <source>
        <dbReference type="HAMAP-Rule" id="MF_00158"/>
    </source>
</evidence>
<evidence type="ECO:0000256" key="4">
    <source>
        <dbReference type="ARBA" id="ARBA00022655"/>
    </source>
</evidence>
<dbReference type="Gene3D" id="3.40.50.620">
    <property type="entry name" value="HUPs"/>
    <property type="match status" value="1"/>
</dbReference>
<accession>A0A495VLB1</accession>
<feature type="binding site" evidence="8">
    <location>
        <position position="153"/>
    </location>
    <ligand>
        <name>(R)-pantoate</name>
        <dbReference type="ChEBI" id="CHEBI:15980"/>
    </ligand>
</feature>
<protein>
    <recommendedName>
        <fullName evidence="8">Pantothenate synthetase</fullName>
        <shortName evidence="8">PS</shortName>
        <ecNumber evidence="8">6.3.2.1</ecNumber>
    </recommendedName>
    <alternativeName>
        <fullName evidence="8">Pantoate--beta-alanine ligase</fullName>
    </alternativeName>
    <alternativeName>
        <fullName evidence="8">Pantoate-activating enzyme</fullName>
    </alternativeName>
</protein>
<evidence type="ECO:0000256" key="1">
    <source>
        <dbReference type="ARBA" id="ARBA00004990"/>
    </source>
</evidence>
<keyword evidence="5 8" id="KW-0547">Nucleotide-binding</keyword>
<comment type="similarity">
    <text evidence="2 8">Belongs to the pantothenate synthetase family.</text>
</comment>
<evidence type="ECO:0000313" key="10">
    <source>
        <dbReference type="Proteomes" id="UP000269493"/>
    </source>
</evidence>
<feature type="binding site" evidence="8">
    <location>
        <position position="61"/>
    </location>
    <ligand>
        <name>beta-alanine</name>
        <dbReference type="ChEBI" id="CHEBI:57966"/>
    </ligand>
</feature>
<comment type="subunit">
    <text evidence="8">Homodimer.</text>
</comment>
<dbReference type="EC" id="6.3.2.1" evidence="8"/>
<dbReference type="GO" id="GO:0015940">
    <property type="term" value="P:pantothenate biosynthetic process"/>
    <property type="evidence" value="ECO:0007669"/>
    <property type="project" value="UniProtKB-UniRule"/>
</dbReference>
<dbReference type="OrthoDB" id="9773087at2"/>
<evidence type="ECO:0000256" key="5">
    <source>
        <dbReference type="ARBA" id="ARBA00022741"/>
    </source>
</evidence>
<keyword evidence="6 8" id="KW-0067">ATP-binding</keyword>
<sequence length="281" mass="31317">MEVVTKIADLQKKIAEIRTNGGTVGLVPTMGALHNGHLELVKRCVAENSICVVSVFVNPTQFNDKNDLLHYPRTLDADCKLLESAGCAIAFAPEVEEMYPVEDTRVFNLGAVAEVMEGKYRPGHFNGVAQIVSKLFDAVQPDRAYFGEKDFQQIAVIRSMVKLLNYPVEIVACPIVREDDGMALSSRNLRLTPEQRKNAVSISQTLFKSRTFAEQHSVAETIDYVVNTLNSVTDLDVEYFEIVNGNTLLSVNDWSDSDYIVGCITVYCGEVRLIDNIAYRR</sequence>
<dbReference type="Gene3D" id="3.30.1300.10">
    <property type="entry name" value="Pantoate-beta-alanine ligase, C-terminal domain"/>
    <property type="match status" value="1"/>
</dbReference>
<name>A0A495VLB1_9BACT</name>
<dbReference type="GO" id="GO:0004592">
    <property type="term" value="F:pantoate-beta-alanine ligase activity"/>
    <property type="evidence" value="ECO:0007669"/>
    <property type="project" value="UniProtKB-UniRule"/>
</dbReference>
<keyword evidence="10" id="KW-1185">Reference proteome</keyword>
<comment type="caution">
    <text evidence="9">The sequence shown here is derived from an EMBL/GenBank/DDBJ whole genome shotgun (WGS) entry which is preliminary data.</text>
</comment>
<dbReference type="GO" id="GO:0005524">
    <property type="term" value="F:ATP binding"/>
    <property type="evidence" value="ECO:0007669"/>
    <property type="project" value="UniProtKB-KW"/>
</dbReference>
<dbReference type="PANTHER" id="PTHR21299:SF1">
    <property type="entry name" value="PANTOATE--BETA-ALANINE LIGASE"/>
    <property type="match status" value="1"/>
</dbReference>
<comment type="pathway">
    <text evidence="1 8">Cofactor biosynthesis; (R)-pantothenate biosynthesis; (R)-pantothenate from (R)-pantoate and beta-alanine: step 1/1.</text>
</comment>
<dbReference type="EMBL" id="RBXN01000008">
    <property type="protein sequence ID" value="RKT50124.1"/>
    <property type="molecule type" value="Genomic_DNA"/>
</dbReference>
<dbReference type="FunFam" id="3.40.50.620:FF:000013">
    <property type="entry name" value="Pantothenate synthetase"/>
    <property type="match status" value="1"/>
</dbReference>
<comment type="miscellaneous">
    <text evidence="8">The reaction proceeds by a bi uni uni bi ping pong mechanism.</text>
</comment>
<evidence type="ECO:0000313" key="9">
    <source>
        <dbReference type="EMBL" id="RKT50124.1"/>
    </source>
</evidence>
<keyword evidence="3 8" id="KW-0436">Ligase</keyword>
<feature type="binding site" evidence="8">
    <location>
        <begin position="184"/>
        <end position="187"/>
    </location>
    <ligand>
        <name>ATP</name>
        <dbReference type="ChEBI" id="CHEBI:30616"/>
    </ligand>
</feature>
<evidence type="ECO:0000256" key="6">
    <source>
        <dbReference type="ARBA" id="ARBA00022840"/>
    </source>
</evidence>
<dbReference type="SUPFAM" id="SSF52374">
    <property type="entry name" value="Nucleotidylyl transferase"/>
    <property type="match status" value="1"/>
</dbReference>
<dbReference type="InterPro" id="IPR042176">
    <property type="entry name" value="Pantoate_ligase_C"/>
</dbReference>
<dbReference type="RefSeq" id="WP_031258928.1">
    <property type="nucleotide sequence ID" value="NZ_KI440834.1"/>
</dbReference>
<dbReference type="InterPro" id="IPR014729">
    <property type="entry name" value="Rossmann-like_a/b/a_fold"/>
</dbReference>
<dbReference type="HAMAP" id="MF_00158">
    <property type="entry name" value="PanC"/>
    <property type="match status" value="1"/>
</dbReference>
<dbReference type="Proteomes" id="UP000269493">
    <property type="component" value="Unassembled WGS sequence"/>
</dbReference>
<comment type="catalytic activity">
    <reaction evidence="7 8">
        <text>(R)-pantoate + beta-alanine + ATP = (R)-pantothenate + AMP + diphosphate + H(+)</text>
        <dbReference type="Rhea" id="RHEA:10912"/>
        <dbReference type="ChEBI" id="CHEBI:15378"/>
        <dbReference type="ChEBI" id="CHEBI:15980"/>
        <dbReference type="ChEBI" id="CHEBI:29032"/>
        <dbReference type="ChEBI" id="CHEBI:30616"/>
        <dbReference type="ChEBI" id="CHEBI:33019"/>
        <dbReference type="ChEBI" id="CHEBI:57966"/>
        <dbReference type="ChEBI" id="CHEBI:456215"/>
        <dbReference type="EC" id="6.3.2.1"/>
    </reaction>
</comment>
<organism evidence="9 10">
    <name type="scientific">Coprobacter fastidiosus NSB1 = JCM 33896</name>
    <dbReference type="NCBI Taxonomy" id="1349822"/>
    <lineage>
        <taxon>Bacteria</taxon>
        <taxon>Pseudomonadati</taxon>
        <taxon>Bacteroidota</taxon>
        <taxon>Bacteroidia</taxon>
        <taxon>Bacteroidales</taxon>
        <taxon>Barnesiellaceae</taxon>
        <taxon>Coprobacter</taxon>
    </lineage>
</organism>
<evidence type="ECO:0000256" key="2">
    <source>
        <dbReference type="ARBA" id="ARBA00009256"/>
    </source>
</evidence>
<dbReference type="GeneID" id="92928063"/>
<dbReference type="GO" id="GO:0005829">
    <property type="term" value="C:cytosol"/>
    <property type="evidence" value="ECO:0007669"/>
    <property type="project" value="TreeGrafter"/>
</dbReference>
<feature type="active site" description="Proton donor" evidence="8">
    <location>
        <position position="37"/>
    </location>
</feature>
<dbReference type="UniPathway" id="UPA00028">
    <property type="reaction ID" value="UER00005"/>
</dbReference>
<dbReference type="Pfam" id="PF02569">
    <property type="entry name" value="Pantoate_ligase"/>
    <property type="match status" value="1"/>
</dbReference>
<comment type="subcellular location">
    <subcellularLocation>
        <location evidence="8">Cytoplasm</location>
    </subcellularLocation>
</comment>
<feature type="binding site" evidence="8">
    <location>
        <position position="176"/>
    </location>
    <ligand>
        <name>ATP</name>
        <dbReference type="ChEBI" id="CHEBI:30616"/>
    </ligand>
</feature>
<feature type="binding site" evidence="8">
    <location>
        <position position="61"/>
    </location>
    <ligand>
        <name>(R)-pantoate</name>
        <dbReference type="ChEBI" id="CHEBI:15980"/>
    </ligand>
</feature>
<feature type="binding site" evidence="8">
    <location>
        <begin position="147"/>
        <end position="150"/>
    </location>
    <ligand>
        <name>ATP</name>
        <dbReference type="ChEBI" id="CHEBI:30616"/>
    </ligand>
</feature>
<keyword evidence="8" id="KW-0963">Cytoplasm</keyword>